<proteinExistence type="predicted"/>
<protein>
    <submittedName>
        <fullName evidence="1">Uncharacterized protein</fullName>
    </submittedName>
</protein>
<gene>
    <name evidence="1" type="ORF">FOL47_004816</name>
</gene>
<dbReference type="Proteomes" id="UP000591131">
    <property type="component" value="Unassembled WGS sequence"/>
</dbReference>
<name>A0A7J6M0N9_PERCH</name>
<dbReference type="EMBL" id="JAAPAO010000272">
    <property type="protein sequence ID" value="KAF4665064.1"/>
    <property type="molecule type" value="Genomic_DNA"/>
</dbReference>
<dbReference type="AlphaFoldDB" id="A0A7J6M0N9"/>
<evidence type="ECO:0000313" key="2">
    <source>
        <dbReference type="Proteomes" id="UP000591131"/>
    </source>
</evidence>
<evidence type="ECO:0000313" key="1">
    <source>
        <dbReference type="EMBL" id="KAF4665064.1"/>
    </source>
</evidence>
<reference evidence="1 2" key="1">
    <citation type="submission" date="2020-04" db="EMBL/GenBank/DDBJ databases">
        <title>Perkinsus chesapeaki whole genome sequence.</title>
        <authorList>
            <person name="Bogema D.R."/>
        </authorList>
    </citation>
    <scope>NUCLEOTIDE SEQUENCE [LARGE SCALE GENOMIC DNA]</scope>
    <source>
        <strain evidence="1">ATCC PRA-425</strain>
    </source>
</reference>
<sequence>MDGIDWPQAMRDLRRLCPRVEVTDLGNQSLRSISHASYPYECAVEGVALAVSLMKEVVSQRADYLPQCYNAIATAGGIVAIMHPTLAFRNLGCDISLWTIRALVKEALEHSYLLDASHWPMLAVYGQTILQHAYYDGFKFEHAVSDGAHPFADVSFLIPEGCPSLRFLMTLFERFPESAVVLQRGGCQEEDEIVAQRERWKVVYGYEGAPSGRVLNNMIRSGLVSTPFVFIVTGSMLPRSRDSLKLMIDTLSTTKVGFVGGPSIDKGNVYVDYSYKLRTEHWHLSFDPTYTWSFQPVPDGIEDSAPVVEYDN</sequence>
<comment type="caution">
    <text evidence="1">The sequence shown here is derived from an EMBL/GenBank/DDBJ whole genome shotgun (WGS) entry which is preliminary data.</text>
</comment>
<accession>A0A7J6M0N9</accession>
<keyword evidence="2" id="KW-1185">Reference proteome</keyword>
<organism evidence="1 2">
    <name type="scientific">Perkinsus chesapeaki</name>
    <name type="common">Clam parasite</name>
    <name type="synonym">Perkinsus andrewsi</name>
    <dbReference type="NCBI Taxonomy" id="330153"/>
    <lineage>
        <taxon>Eukaryota</taxon>
        <taxon>Sar</taxon>
        <taxon>Alveolata</taxon>
        <taxon>Perkinsozoa</taxon>
        <taxon>Perkinsea</taxon>
        <taxon>Perkinsida</taxon>
        <taxon>Perkinsidae</taxon>
        <taxon>Perkinsus</taxon>
    </lineage>
</organism>